<dbReference type="Proteomes" id="UP000703269">
    <property type="component" value="Unassembled WGS sequence"/>
</dbReference>
<dbReference type="SMART" id="SM00220">
    <property type="entry name" value="S_TKc"/>
    <property type="match status" value="1"/>
</dbReference>
<gene>
    <name evidence="3" type="ORF">PsYK624_029860</name>
</gene>
<feature type="domain" description="Protein kinase" evidence="2">
    <location>
        <begin position="52"/>
        <end position="322"/>
    </location>
</feature>
<organism evidence="3 4">
    <name type="scientific">Phanerochaete sordida</name>
    <dbReference type="NCBI Taxonomy" id="48140"/>
    <lineage>
        <taxon>Eukaryota</taxon>
        <taxon>Fungi</taxon>
        <taxon>Dikarya</taxon>
        <taxon>Basidiomycota</taxon>
        <taxon>Agaricomycotina</taxon>
        <taxon>Agaricomycetes</taxon>
        <taxon>Polyporales</taxon>
        <taxon>Phanerochaetaceae</taxon>
        <taxon>Phanerochaete</taxon>
    </lineage>
</organism>
<dbReference type="GO" id="GO:0005524">
    <property type="term" value="F:ATP binding"/>
    <property type="evidence" value="ECO:0007669"/>
    <property type="project" value="InterPro"/>
</dbReference>
<dbReference type="InterPro" id="IPR000719">
    <property type="entry name" value="Prot_kinase_dom"/>
</dbReference>
<sequence length="322" mass="36741">MESDDESLLSSASSTASLDDDDVNSRKAPNWCAYRHLLDRRGYRLDTCRDVKQWYQKYWEGMLAQGYDVTRDLPGYTRACSIKDENELCKDAGLPDNLFRGTHSPSGRKVVIKAVHICSREYDAVRYICSPSLRKSTMNHSIPVYDLIEVPADSLVFIVMEEWYPQFMYEVPGTLRLFLSALRQSIEHIVFMHSHNMAHLDISVHNILTDYKGHYAFIDYECCRRFDGAHTPLIKGIRSTDVPPELESGGWTDPYKADVWQLAVLILRACKIAGYNVPELVAFVRPMLHDDYQRRPSAASALRAFDAVVAGLHRERLDASGQ</sequence>
<proteinExistence type="predicted"/>
<dbReference type="InterPro" id="IPR011009">
    <property type="entry name" value="Kinase-like_dom_sf"/>
</dbReference>
<feature type="compositionally biased region" description="Low complexity" evidence="1">
    <location>
        <begin position="8"/>
        <end position="17"/>
    </location>
</feature>
<evidence type="ECO:0000313" key="4">
    <source>
        <dbReference type="Proteomes" id="UP000703269"/>
    </source>
</evidence>
<keyword evidence="4" id="KW-1185">Reference proteome</keyword>
<evidence type="ECO:0000259" key="2">
    <source>
        <dbReference type="PROSITE" id="PS50011"/>
    </source>
</evidence>
<comment type="caution">
    <text evidence="3">The sequence shown here is derived from an EMBL/GenBank/DDBJ whole genome shotgun (WGS) entry which is preliminary data.</text>
</comment>
<name>A0A9P3G269_9APHY</name>
<dbReference type="GO" id="GO:0004672">
    <property type="term" value="F:protein kinase activity"/>
    <property type="evidence" value="ECO:0007669"/>
    <property type="project" value="InterPro"/>
</dbReference>
<evidence type="ECO:0000256" key="1">
    <source>
        <dbReference type="SAM" id="MobiDB-lite"/>
    </source>
</evidence>
<accession>A0A9P3G269</accession>
<protein>
    <submittedName>
        <fullName evidence="3">Pkinase domain-containing protein</fullName>
    </submittedName>
</protein>
<dbReference type="EMBL" id="BPQB01000005">
    <property type="protein sequence ID" value="GJE86903.1"/>
    <property type="molecule type" value="Genomic_DNA"/>
</dbReference>
<evidence type="ECO:0000313" key="3">
    <source>
        <dbReference type="EMBL" id="GJE86903.1"/>
    </source>
</evidence>
<dbReference type="Gene3D" id="1.10.510.10">
    <property type="entry name" value="Transferase(Phosphotransferase) domain 1"/>
    <property type="match status" value="1"/>
</dbReference>
<dbReference type="SUPFAM" id="SSF56112">
    <property type="entry name" value="Protein kinase-like (PK-like)"/>
    <property type="match status" value="1"/>
</dbReference>
<dbReference type="PROSITE" id="PS50011">
    <property type="entry name" value="PROTEIN_KINASE_DOM"/>
    <property type="match status" value="1"/>
</dbReference>
<feature type="region of interest" description="Disordered" evidence="1">
    <location>
        <begin position="1"/>
        <end position="23"/>
    </location>
</feature>
<dbReference type="OrthoDB" id="3173976at2759"/>
<dbReference type="AlphaFoldDB" id="A0A9P3G269"/>
<reference evidence="3 4" key="1">
    <citation type="submission" date="2021-08" db="EMBL/GenBank/DDBJ databases">
        <title>Draft Genome Sequence of Phanerochaete sordida strain YK-624.</title>
        <authorList>
            <person name="Mori T."/>
            <person name="Dohra H."/>
            <person name="Suzuki T."/>
            <person name="Kawagishi H."/>
            <person name="Hirai H."/>
        </authorList>
    </citation>
    <scope>NUCLEOTIDE SEQUENCE [LARGE SCALE GENOMIC DNA]</scope>
    <source>
        <strain evidence="3 4">YK-624</strain>
    </source>
</reference>